<name>A0AAV7N444_PLEWA</name>
<dbReference type="Proteomes" id="UP001066276">
    <property type="component" value="Chromosome 9"/>
</dbReference>
<protein>
    <recommendedName>
        <fullName evidence="3">Post-SET domain-containing protein</fullName>
    </recommendedName>
</protein>
<evidence type="ECO:0000313" key="1">
    <source>
        <dbReference type="EMBL" id="KAJ1110787.1"/>
    </source>
</evidence>
<comment type="caution">
    <text evidence="1">The sequence shown here is derived from an EMBL/GenBank/DDBJ whole genome shotgun (WGS) entry which is preliminary data.</text>
</comment>
<keyword evidence="2" id="KW-1185">Reference proteome</keyword>
<evidence type="ECO:0008006" key="3">
    <source>
        <dbReference type="Google" id="ProtNLM"/>
    </source>
</evidence>
<evidence type="ECO:0000313" key="2">
    <source>
        <dbReference type="Proteomes" id="UP001066276"/>
    </source>
</evidence>
<gene>
    <name evidence="1" type="ORF">NDU88_008133</name>
</gene>
<organism evidence="1 2">
    <name type="scientific">Pleurodeles waltl</name>
    <name type="common">Iberian ribbed newt</name>
    <dbReference type="NCBI Taxonomy" id="8319"/>
    <lineage>
        <taxon>Eukaryota</taxon>
        <taxon>Metazoa</taxon>
        <taxon>Chordata</taxon>
        <taxon>Craniata</taxon>
        <taxon>Vertebrata</taxon>
        <taxon>Euteleostomi</taxon>
        <taxon>Amphibia</taxon>
        <taxon>Batrachia</taxon>
        <taxon>Caudata</taxon>
        <taxon>Salamandroidea</taxon>
        <taxon>Salamandridae</taxon>
        <taxon>Pleurodelinae</taxon>
        <taxon>Pleurodeles</taxon>
    </lineage>
</organism>
<sequence>MPREARSMPAVRSIPAICHPDVSHVHPDIQTYFNGGFVTLPAASLVSTCECMGASCRSPLRDTNIPSKDLAATKQNVLRALLQNRDFIGRSEFLRKDPV</sequence>
<accession>A0AAV7N444</accession>
<dbReference type="AlphaFoldDB" id="A0AAV7N444"/>
<dbReference type="EMBL" id="JANPWB010000013">
    <property type="protein sequence ID" value="KAJ1110787.1"/>
    <property type="molecule type" value="Genomic_DNA"/>
</dbReference>
<reference evidence="1" key="1">
    <citation type="journal article" date="2022" name="bioRxiv">
        <title>Sequencing and chromosome-scale assembly of the giantPleurodeles waltlgenome.</title>
        <authorList>
            <person name="Brown T."/>
            <person name="Elewa A."/>
            <person name="Iarovenko S."/>
            <person name="Subramanian E."/>
            <person name="Araus A.J."/>
            <person name="Petzold A."/>
            <person name="Susuki M."/>
            <person name="Suzuki K.-i.T."/>
            <person name="Hayashi T."/>
            <person name="Toyoda A."/>
            <person name="Oliveira C."/>
            <person name="Osipova E."/>
            <person name="Leigh N.D."/>
            <person name="Simon A."/>
            <person name="Yun M.H."/>
        </authorList>
    </citation>
    <scope>NUCLEOTIDE SEQUENCE</scope>
    <source>
        <strain evidence="1">20211129_DDA</strain>
        <tissue evidence="1">Liver</tissue>
    </source>
</reference>
<proteinExistence type="predicted"/>